<evidence type="ECO:0000256" key="1">
    <source>
        <dbReference type="ARBA" id="ARBA00022603"/>
    </source>
</evidence>
<dbReference type="InterPro" id="IPR004398">
    <property type="entry name" value="RNA_MeTrfase_RsmD"/>
</dbReference>
<keyword evidence="2" id="KW-0808">Transferase</keyword>
<name>A0A381TP25_9ZZZZ</name>
<dbReference type="InterPro" id="IPR002052">
    <property type="entry name" value="DNA_methylase_N6_adenine_CS"/>
</dbReference>
<evidence type="ECO:0000313" key="3">
    <source>
        <dbReference type="EMBL" id="SVA17579.1"/>
    </source>
</evidence>
<dbReference type="GO" id="GO:0003676">
    <property type="term" value="F:nucleic acid binding"/>
    <property type="evidence" value="ECO:0007669"/>
    <property type="project" value="InterPro"/>
</dbReference>
<gene>
    <name evidence="3" type="ORF">METZ01_LOCUS70433</name>
</gene>
<dbReference type="InterPro" id="IPR029063">
    <property type="entry name" value="SAM-dependent_MTases_sf"/>
</dbReference>
<evidence type="ECO:0008006" key="4">
    <source>
        <dbReference type="Google" id="ProtNLM"/>
    </source>
</evidence>
<protein>
    <recommendedName>
        <fullName evidence="4">Ribosomal RNA small subunit methyltransferase D</fullName>
    </recommendedName>
</protein>
<dbReference type="GO" id="GO:0031167">
    <property type="term" value="P:rRNA methylation"/>
    <property type="evidence" value="ECO:0007669"/>
    <property type="project" value="InterPro"/>
</dbReference>
<dbReference type="NCBIfam" id="TIGR00095">
    <property type="entry name" value="16S rRNA (guanine(966)-N(2))-methyltransferase RsmD"/>
    <property type="match status" value="1"/>
</dbReference>
<reference evidence="3" key="1">
    <citation type="submission" date="2018-05" db="EMBL/GenBank/DDBJ databases">
        <authorList>
            <person name="Lanie J.A."/>
            <person name="Ng W.-L."/>
            <person name="Kazmierczak K.M."/>
            <person name="Andrzejewski T.M."/>
            <person name="Davidsen T.M."/>
            <person name="Wayne K.J."/>
            <person name="Tettelin H."/>
            <person name="Glass J.I."/>
            <person name="Rusch D."/>
            <person name="Podicherti R."/>
            <person name="Tsui H.-C.T."/>
            <person name="Winkler M.E."/>
        </authorList>
    </citation>
    <scope>NUCLEOTIDE SEQUENCE</scope>
</reference>
<proteinExistence type="predicted"/>
<dbReference type="CDD" id="cd02440">
    <property type="entry name" value="AdoMet_MTases"/>
    <property type="match status" value="1"/>
</dbReference>
<dbReference type="Pfam" id="PF03602">
    <property type="entry name" value="Cons_hypoth95"/>
    <property type="match status" value="1"/>
</dbReference>
<dbReference type="PIRSF" id="PIRSF004553">
    <property type="entry name" value="CHP00095"/>
    <property type="match status" value="1"/>
</dbReference>
<dbReference type="PROSITE" id="PS00092">
    <property type="entry name" value="N6_MTASE"/>
    <property type="match status" value="1"/>
</dbReference>
<evidence type="ECO:0000256" key="2">
    <source>
        <dbReference type="ARBA" id="ARBA00022679"/>
    </source>
</evidence>
<keyword evidence="1" id="KW-0489">Methyltransferase</keyword>
<organism evidence="3">
    <name type="scientific">marine metagenome</name>
    <dbReference type="NCBI Taxonomy" id="408172"/>
    <lineage>
        <taxon>unclassified sequences</taxon>
        <taxon>metagenomes</taxon>
        <taxon>ecological metagenomes</taxon>
    </lineage>
</organism>
<feature type="non-terminal residue" evidence="3">
    <location>
        <position position="154"/>
    </location>
</feature>
<dbReference type="SUPFAM" id="SSF53335">
    <property type="entry name" value="S-adenosyl-L-methionine-dependent methyltransferases"/>
    <property type="match status" value="1"/>
</dbReference>
<dbReference type="AlphaFoldDB" id="A0A381TP25"/>
<dbReference type="PANTHER" id="PTHR43542">
    <property type="entry name" value="METHYLTRANSFERASE"/>
    <property type="match status" value="1"/>
</dbReference>
<dbReference type="Gene3D" id="3.40.50.150">
    <property type="entry name" value="Vaccinia Virus protein VP39"/>
    <property type="match status" value="1"/>
</dbReference>
<dbReference type="PANTHER" id="PTHR43542:SF1">
    <property type="entry name" value="METHYLTRANSFERASE"/>
    <property type="match status" value="1"/>
</dbReference>
<dbReference type="GO" id="GO:0008168">
    <property type="term" value="F:methyltransferase activity"/>
    <property type="evidence" value="ECO:0007669"/>
    <property type="project" value="UniProtKB-KW"/>
</dbReference>
<dbReference type="EMBL" id="UINC01004888">
    <property type="protein sequence ID" value="SVA17579.1"/>
    <property type="molecule type" value="Genomic_DNA"/>
</dbReference>
<sequence>MRPTSGRIRETLFNWLQFEITNKTVLDLFGGSGALSIEALSRGAKEVHVIEKNPVVYKQLLSNLALLETNNYTLINADALNYLANQCDKSFDLVFLDPPFSTDLLPQALSLLSSNNYLNNQSKIYIESKYIINEDKLSSITGYCYNIVKHKKSG</sequence>
<accession>A0A381TP25</accession>